<dbReference type="GO" id="GO:0007165">
    <property type="term" value="P:signal transduction"/>
    <property type="evidence" value="ECO:0007669"/>
    <property type="project" value="InterPro"/>
</dbReference>
<keyword evidence="3" id="KW-0472">Membrane</keyword>
<feature type="non-terminal residue" evidence="5">
    <location>
        <position position="1"/>
    </location>
</feature>
<gene>
    <name evidence="5" type="ORF">KDA82_38355</name>
</gene>
<evidence type="ECO:0000256" key="2">
    <source>
        <dbReference type="ARBA" id="ARBA00022989"/>
    </source>
</evidence>
<dbReference type="Proteomes" id="UP000675554">
    <property type="component" value="Unassembled WGS sequence"/>
</dbReference>
<dbReference type="GO" id="GO:0016020">
    <property type="term" value="C:membrane"/>
    <property type="evidence" value="ECO:0007669"/>
    <property type="project" value="InterPro"/>
</dbReference>
<feature type="domain" description="HAMP" evidence="4">
    <location>
        <begin position="36"/>
        <end position="67"/>
    </location>
</feature>
<evidence type="ECO:0000256" key="1">
    <source>
        <dbReference type="ARBA" id="ARBA00022692"/>
    </source>
</evidence>
<proteinExistence type="predicted"/>
<keyword evidence="6" id="KW-1185">Reference proteome</keyword>
<protein>
    <submittedName>
        <fullName evidence="5">HAMP domain-containing protein</fullName>
    </submittedName>
</protein>
<dbReference type="Pfam" id="PF00672">
    <property type="entry name" value="HAMP"/>
    <property type="match status" value="1"/>
</dbReference>
<evidence type="ECO:0000259" key="4">
    <source>
        <dbReference type="Pfam" id="PF00672"/>
    </source>
</evidence>
<dbReference type="InterPro" id="IPR003660">
    <property type="entry name" value="HAMP_dom"/>
</dbReference>
<dbReference type="EMBL" id="JAGSMN010001759">
    <property type="protein sequence ID" value="MBR7678717.1"/>
    <property type="molecule type" value="Genomic_DNA"/>
</dbReference>
<dbReference type="AlphaFoldDB" id="A0A8T4J8T6"/>
<organism evidence="5 6">
    <name type="scientific">Streptomyces daliensis</name>
    <dbReference type="NCBI Taxonomy" id="299421"/>
    <lineage>
        <taxon>Bacteria</taxon>
        <taxon>Bacillati</taxon>
        <taxon>Actinomycetota</taxon>
        <taxon>Actinomycetes</taxon>
        <taxon>Kitasatosporales</taxon>
        <taxon>Streptomycetaceae</taxon>
        <taxon>Streptomyces</taxon>
    </lineage>
</organism>
<dbReference type="Gene3D" id="6.10.340.10">
    <property type="match status" value="1"/>
</dbReference>
<evidence type="ECO:0000256" key="3">
    <source>
        <dbReference type="SAM" id="Phobius"/>
    </source>
</evidence>
<feature type="non-terminal residue" evidence="5">
    <location>
        <position position="68"/>
    </location>
</feature>
<evidence type="ECO:0000313" key="6">
    <source>
        <dbReference type="Proteomes" id="UP000675554"/>
    </source>
</evidence>
<evidence type="ECO:0000313" key="5">
    <source>
        <dbReference type="EMBL" id="MBR7678717.1"/>
    </source>
</evidence>
<accession>A0A8T4J8T6</accession>
<comment type="caution">
    <text evidence="5">The sequence shown here is derived from an EMBL/GenBank/DDBJ whole genome shotgun (WGS) entry which is preliminary data.</text>
</comment>
<feature type="transmembrane region" description="Helical" evidence="3">
    <location>
        <begin position="20"/>
        <end position="43"/>
    </location>
</feature>
<keyword evidence="2 3" id="KW-1133">Transmembrane helix</keyword>
<sequence length="68" mass="7293">ADCTDTQRALALDQLLRRSLLALLGLAVAAFAFGYVMAGRVLAPLGRITRTARQVAGSDLHKRIELEG</sequence>
<reference evidence="5" key="1">
    <citation type="submission" date="2021-04" db="EMBL/GenBank/DDBJ databases">
        <title>Sequencing of actinobacteria type strains.</title>
        <authorList>
            <person name="Nguyen G.-S."/>
            <person name="Wentzel A."/>
        </authorList>
    </citation>
    <scope>NUCLEOTIDE SEQUENCE</scope>
    <source>
        <strain evidence="5">DSM 42095</strain>
    </source>
</reference>
<keyword evidence="1 3" id="KW-0812">Transmembrane</keyword>
<name>A0A8T4J8T6_9ACTN</name>